<comment type="subcellular location">
    <subcellularLocation>
        <location evidence="1">Membrane</location>
        <topology evidence="1">Multi-pass membrane protein</topology>
    </subcellularLocation>
</comment>
<dbReference type="InterPro" id="IPR005226">
    <property type="entry name" value="UPF0014_fam"/>
</dbReference>
<feature type="transmembrane region" description="Helical" evidence="6">
    <location>
        <begin position="199"/>
        <end position="219"/>
    </location>
</feature>
<proteinExistence type="inferred from homology"/>
<accession>A0A1H0CFS4</accession>
<feature type="transmembrane region" description="Helical" evidence="6">
    <location>
        <begin position="99"/>
        <end position="123"/>
    </location>
</feature>
<keyword evidence="8" id="KW-1185">Reference proteome</keyword>
<organism evidence="7 8">
    <name type="scientific">Klenkia soli</name>
    <dbReference type="NCBI Taxonomy" id="1052260"/>
    <lineage>
        <taxon>Bacteria</taxon>
        <taxon>Bacillati</taxon>
        <taxon>Actinomycetota</taxon>
        <taxon>Actinomycetes</taxon>
        <taxon>Geodermatophilales</taxon>
        <taxon>Geodermatophilaceae</taxon>
        <taxon>Klenkia</taxon>
    </lineage>
</organism>
<evidence type="ECO:0000256" key="6">
    <source>
        <dbReference type="SAM" id="Phobius"/>
    </source>
</evidence>
<evidence type="ECO:0000256" key="1">
    <source>
        <dbReference type="ARBA" id="ARBA00004141"/>
    </source>
</evidence>
<evidence type="ECO:0000256" key="3">
    <source>
        <dbReference type="ARBA" id="ARBA00022692"/>
    </source>
</evidence>
<dbReference type="PANTHER" id="PTHR30028:SF0">
    <property type="entry name" value="PROTEIN ALUMINUM SENSITIVE 3"/>
    <property type="match status" value="1"/>
</dbReference>
<reference evidence="8" key="1">
    <citation type="submission" date="2016-10" db="EMBL/GenBank/DDBJ databases">
        <authorList>
            <person name="Varghese N."/>
            <person name="Submissions S."/>
        </authorList>
    </citation>
    <scope>NUCLEOTIDE SEQUENCE [LARGE SCALE GENOMIC DNA]</scope>
    <source>
        <strain evidence="8">DSM 45843</strain>
    </source>
</reference>
<keyword evidence="3 6" id="KW-0812">Transmembrane</keyword>
<feature type="transmembrane region" description="Helical" evidence="6">
    <location>
        <begin position="6"/>
        <end position="26"/>
    </location>
</feature>
<protein>
    <submittedName>
        <fullName evidence="7">Putative ABC transport system permease protein</fullName>
    </submittedName>
</protein>
<dbReference type="Proteomes" id="UP000199088">
    <property type="component" value="Unassembled WGS sequence"/>
</dbReference>
<keyword evidence="4 6" id="KW-1133">Transmembrane helix</keyword>
<sequence length="259" mass="25559">MGSSVVQLGPGLVVALVALLALGVVVGRSSGLGQERPVLRACLRAAAQLAVVSSLIVVVVGSLWASAAFAVLMLCVAAATSAGRVTGGPARGRGAARRALRLAAPLAAGVLPVLALVLASGAVPLRGEAVVPVAGIVIGGAMAATSLAGRRMLDELEQRHGEVEAALALGFLPRDAALLVARPVAATALVPALDQTRTVGLVTLPGAYVGVLLGGGSALQAGAAQLLVLVGLLAAEVIAVWVVTEQVTRGAVRRCGTTP</sequence>
<dbReference type="EMBL" id="FNIR01000001">
    <property type="protein sequence ID" value="SDN56748.1"/>
    <property type="molecule type" value="Genomic_DNA"/>
</dbReference>
<gene>
    <name evidence="7" type="ORF">SAMN05660199_00296</name>
</gene>
<dbReference type="PANTHER" id="PTHR30028">
    <property type="entry name" value="UPF0014 INNER MEMBRANE PROTEIN YBBM-RELATED"/>
    <property type="match status" value="1"/>
</dbReference>
<dbReference type="Pfam" id="PF03649">
    <property type="entry name" value="UPF0014"/>
    <property type="match status" value="1"/>
</dbReference>
<keyword evidence="5 6" id="KW-0472">Membrane</keyword>
<dbReference type="AlphaFoldDB" id="A0A1H0CFS4"/>
<evidence type="ECO:0000256" key="5">
    <source>
        <dbReference type="ARBA" id="ARBA00023136"/>
    </source>
</evidence>
<evidence type="ECO:0000256" key="2">
    <source>
        <dbReference type="ARBA" id="ARBA00005268"/>
    </source>
</evidence>
<dbReference type="OrthoDB" id="3212530at2"/>
<feature type="transmembrane region" description="Helical" evidence="6">
    <location>
        <begin position="129"/>
        <end position="149"/>
    </location>
</feature>
<evidence type="ECO:0000256" key="4">
    <source>
        <dbReference type="ARBA" id="ARBA00022989"/>
    </source>
</evidence>
<feature type="transmembrane region" description="Helical" evidence="6">
    <location>
        <begin position="225"/>
        <end position="244"/>
    </location>
</feature>
<name>A0A1H0CFS4_9ACTN</name>
<evidence type="ECO:0000313" key="8">
    <source>
        <dbReference type="Proteomes" id="UP000199088"/>
    </source>
</evidence>
<dbReference type="RefSeq" id="WP_091239193.1">
    <property type="nucleotide sequence ID" value="NZ_FNIR01000001.1"/>
</dbReference>
<dbReference type="STRING" id="1052260.SAMN05660199_00296"/>
<dbReference type="GO" id="GO:0005886">
    <property type="term" value="C:plasma membrane"/>
    <property type="evidence" value="ECO:0007669"/>
    <property type="project" value="TreeGrafter"/>
</dbReference>
<comment type="similarity">
    <text evidence="2">Belongs to the UPF0014 family.</text>
</comment>
<evidence type="ECO:0000313" key="7">
    <source>
        <dbReference type="EMBL" id="SDN56748.1"/>
    </source>
</evidence>